<evidence type="ECO:0000256" key="1">
    <source>
        <dbReference type="ARBA" id="ARBA00009175"/>
    </source>
</evidence>
<dbReference type="GO" id="GO:0046872">
    <property type="term" value="F:metal ion binding"/>
    <property type="evidence" value="ECO:0007669"/>
    <property type="project" value="UniProtKB-KW"/>
</dbReference>
<name>A0A926NJP3_9BACI</name>
<dbReference type="PANTHER" id="PTHR30632:SF0">
    <property type="entry name" value="SULFATE-BINDING PROTEIN"/>
    <property type="match status" value="1"/>
</dbReference>
<sequence>MLIRINGLISMMMLVLLFGCAYPNSTKEEQKAENSALNENVELTISAAASLQDALTKIEEKYEKDHTNVDLKFNFGGSGALKQQIEQGAPVDLFFSAAEDKFDDLIQKGEIDEKQGIDLVGNELVLIVPKGAKKPIKDFSDLPTQADKIALGTPEAVPAGNYAKQTFENLKLWDSIKNKVVYAKDVRQVLSYIETGNVDTGIVYKTDALISDKVKIVATADNKTHDPIIYPVGVIKDTKHPEEATELYEYLQGKEAIDILKQYGFAAE</sequence>
<evidence type="ECO:0000256" key="2">
    <source>
        <dbReference type="ARBA" id="ARBA00022505"/>
    </source>
</evidence>
<evidence type="ECO:0000256" key="4">
    <source>
        <dbReference type="ARBA" id="ARBA00022729"/>
    </source>
</evidence>
<protein>
    <submittedName>
        <fullName evidence="6">Molybdate ABC transporter substrate-binding protein</fullName>
    </submittedName>
</protein>
<comment type="similarity">
    <text evidence="1">Belongs to the bacterial solute-binding protein ModA family.</text>
</comment>
<dbReference type="Pfam" id="PF13531">
    <property type="entry name" value="SBP_bac_11"/>
    <property type="match status" value="1"/>
</dbReference>
<dbReference type="EMBL" id="JACXAI010000040">
    <property type="protein sequence ID" value="MBD1382974.1"/>
    <property type="molecule type" value="Genomic_DNA"/>
</dbReference>
<dbReference type="Proteomes" id="UP000626844">
    <property type="component" value="Unassembled WGS sequence"/>
</dbReference>
<feature type="binding site" evidence="5">
    <location>
        <position position="50"/>
    </location>
    <ligand>
        <name>molybdate</name>
        <dbReference type="ChEBI" id="CHEBI:36264"/>
    </ligand>
</feature>
<evidence type="ECO:0000313" key="7">
    <source>
        <dbReference type="Proteomes" id="UP000626844"/>
    </source>
</evidence>
<dbReference type="SUPFAM" id="SSF53850">
    <property type="entry name" value="Periplasmic binding protein-like II"/>
    <property type="match status" value="1"/>
</dbReference>
<evidence type="ECO:0000256" key="5">
    <source>
        <dbReference type="PIRSR" id="PIRSR004846-1"/>
    </source>
</evidence>
<dbReference type="GO" id="GO:0030973">
    <property type="term" value="F:molybdate ion binding"/>
    <property type="evidence" value="ECO:0007669"/>
    <property type="project" value="TreeGrafter"/>
</dbReference>
<feature type="binding site" evidence="5">
    <location>
        <position position="204"/>
    </location>
    <ligand>
        <name>molybdate</name>
        <dbReference type="ChEBI" id="CHEBI:36264"/>
    </ligand>
</feature>
<accession>A0A926NJP3</accession>
<dbReference type="InterPro" id="IPR041879">
    <property type="entry name" value="YvgL-like_PBP2"/>
</dbReference>
<dbReference type="NCBIfam" id="TIGR01256">
    <property type="entry name" value="modA"/>
    <property type="match status" value="1"/>
</dbReference>
<gene>
    <name evidence="6" type="primary">modA</name>
    <name evidence="6" type="ORF">IC621_22495</name>
</gene>
<feature type="binding site" evidence="5">
    <location>
        <position position="159"/>
    </location>
    <ligand>
        <name>molybdate</name>
        <dbReference type="ChEBI" id="CHEBI:36264"/>
    </ligand>
</feature>
<proteinExistence type="inferred from homology"/>
<dbReference type="CDD" id="cd13537">
    <property type="entry name" value="PBP2_YvgL_like"/>
    <property type="match status" value="1"/>
</dbReference>
<dbReference type="InterPro" id="IPR050682">
    <property type="entry name" value="ModA/WtpA"/>
</dbReference>
<dbReference type="AlphaFoldDB" id="A0A926NJP3"/>
<dbReference type="PIRSF" id="PIRSF004846">
    <property type="entry name" value="ModA"/>
    <property type="match status" value="1"/>
</dbReference>
<keyword evidence="2 5" id="KW-0500">Molybdenum</keyword>
<dbReference type="GO" id="GO:1901359">
    <property type="term" value="F:tungstate binding"/>
    <property type="evidence" value="ECO:0007669"/>
    <property type="project" value="UniProtKB-ARBA"/>
</dbReference>
<dbReference type="PANTHER" id="PTHR30632">
    <property type="entry name" value="MOLYBDATE-BINDING PERIPLASMIC PROTEIN"/>
    <property type="match status" value="1"/>
</dbReference>
<dbReference type="GO" id="GO:0015689">
    <property type="term" value="P:molybdate ion transport"/>
    <property type="evidence" value="ECO:0007669"/>
    <property type="project" value="InterPro"/>
</dbReference>
<feature type="binding site" evidence="5">
    <location>
        <position position="186"/>
    </location>
    <ligand>
        <name>molybdate</name>
        <dbReference type="ChEBI" id="CHEBI:36264"/>
    </ligand>
</feature>
<reference evidence="6" key="1">
    <citation type="submission" date="2020-09" db="EMBL/GenBank/DDBJ databases">
        <title>A novel bacterium of genus Bacillus, isolated from South China Sea.</title>
        <authorList>
            <person name="Huang H."/>
            <person name="Mo K."/>
            <person name="Hu Y."/>
        </authorList>
    </citation>
    <scope>NUCLEOTIDE SEQUENCE</scope>
    <source>
        <strain evidence="6">IB182487</strain>
    </source>
</reference>
<dbReference type="InterPro" id="IPR005950">
    <property type="entry name" value="ModA"/>
</dbReference>
<evidence type="ECO:0000313" key="6">
    <source>
        <dbReference type="EMBL" id="MBD1382974.1"/>
    </source>
</evidence>
<dbReference type="PROSITE" id="PS51257">
    <property type="entry name" value="PROKAR_LIPOPROTEIN"/>
    <property type="match status" value="1"/>
</dbReference>
<dbReference type="FunFam" id="3.40.190.10:FF:000035">
    <property type="entry name" value="Molybdate ABC transporter substrate-binding protein"/>
    <property type="match status" value="1"/>
</dbReference>
<dbReference type="Gene3D" id="3.40.190.10">
    <property type="entry name" value="Periplasmic binding protein-like II"/>
    <property type="match status" value="2"/>
</dbReference>
<keyword evidence="4" id="KW-0732">Signal</keyword>
<keyword evidence="3 5" id="KW-0479">Metal-binding</keyword>
<keyword evidence="7" id="KW-1185">Reference proteome</keyword>
<dbReference type="RefSeq" id="WP_191161682.1">
    <property type="nucleotide sequence ID" value="NZ_JACXAI010000040.1"/>
</dbReference>
<comment type="caution">
    <text evidence="6">The sequence shown here is derived from an EMBL/GenBank/DDBJ whole genome shotgun (WGS) entry which is preliminary data.</text>
</comment>
<feature type="binding site" evidence="5">
    <location>
        <position position="78"/>
    </location>
    <ligand>
        <name>molybdate</name>
        <dbReference type="ChEBI" id="CHEBI:36264"/>
    </ligand>
</feature>
<organism evidence="6 7">
    <name type="scientific">Metabacillus arenae</name>
    <dbReference type="NCBI Taxonomy" id="2771434"/>
    <lineage>
        <taxon>Bacteria</taxon>
        <taxon>Bacillati</taxon>
        <taxon>Bacillota</taxon>
        <taxon>Bacilli</taxon>
        <taxon>Bacillales</taxon>
        <taxon>Bacillaceae</taxon>
        <taxon>Metabacillus</taxon>
    </lineage>
</organism>
<evidence type="ECO:0000256" key="3">
    <source>
        <dbReference type="ARBA" id="ARBA00022723"/>
    </source>
</evidence>